<reference evidence="3" key="1">
    <citation type="journal article" date="2019" name="Int. J. Syst. Evol. Microbiol.">
        <title>The Global Catalogue of Microorganisms (GCM) 10K type strain sequencing project: providing services to taxonomists for standard genome sequencing and annotation.</title>
        <authorList>
            <consortium name="The Broad Institute Genomics Platform"/>
            <consortium name="The Broad Institute Genome Sequencing Center for Infectious Disease"/>
            <person name="Wu L."/>
            <person name="Ma J."/>
        </authorList>
    </citation>
    <scope>NUCLEOTIDE SEQUENCE [LARGE SCALE GENOMIC DNA]</scope>
    <source>
        <strain evidence="3">CGMCC 1.12237</strain>
    </source>
</reference>
<keyword evidence="1" id="KW-1133">Transmembrane helix</keyword>
<keyword evidence="1" id="KW-0812">Transmembrane</keyword>
<comment type="caution">
    <text evidence="2">The sequence shown here is derived from an EMBL/GenBank/DDBJ whole genome shotgun (WGS) entry which is preliminary data.</text>
</comment>
<protein>
    <submittedName>
        <fullName evidence="2">Uncharacterized protein</fullName>
    </submittedName>
</protein>
<proteinExistence type="predicted"/>
<evidence type="ECO:0000256" key="1">
    <source>
        <dbReference type="SAM" id="Phobius"/>
    </source>
</evidence>
<name>A0ABW0LN77_9BACI</name>
<keyword evidence="1" id="KW-0472">Membrane</keyword>
<organism evidence="2 3">
    <name type="scientific">Lederbergia graminis</name>
    <dbReference type="NCBI Taxonomy" id="735518"/>
    <lineage>
        <taxon>Bacteria</taxon>
        <taxon>Bacillati</taxon>
        <taxon>Bacillota</taxon>
        <taxon>Bacilli</taxon>
        <taxon>Bacillales</taxon>
        <taxon>Bacillaceae</taxon>
        <taxon>Lederbergia</taxon>
    </lineage>
</organism>
<evidence type="ECO:0000313" key="3">
    <source>
        <dbReference type="Proteomes" id="UP001596147"/>
    </source>
</evidence>
<evidence type="ECO:0000313" key="2">
    <source>
        <dbReference type="EMBL" id="MFC5466751.1"/>
    </source>
</evidence>
<dbReference type="Proteomes" id="UP001596147">
    <property type="component" value="Unassembled WGS sequence"/>
</dbReference>
<keyword evidence="3" id="KW-1185">Reference proteome</keyword>
<gene>
    <name evidence="2" type="ORF">ACFPM4_18670</name>
</gene>
<sequence length="63" mass="7582">MKKKFNQYTFYSWKLHFKAMCRQLIVPFTVFQAIRTLIFPTVLDILILATFIATIIAFHNEWI</sequence>
<feature type="transmembrane region" description="Helical" evidence="1">
    <location>
        <begin position="37"/>
        <end position="58"/>
    </location>
</feature>
<dbReference type="EMBL" id="JBHSMC010000029">
    <property type="protein sequence ID" value="MFC5466751.1"/>
    <property type="molecule type" value="Genomic_DNA"/>
</dbReference>
<dbReference type="RefSeq" id="WP_382355174.1">
    <property type="nucleotide sequence ID" value="NZ_JBHSMC010000029.1"/>
</dbReference>
<accession>A0ABW0LN77</accession>